<proteinExistence type="predicted"/>
<dbReference type="Pfam" id="PF14435">
    <property type="entry name" value="SUKH-4"/>
    <property type="match status" value="1"/>
</dbReference>
<keyword evidence="2" id="KW-1185">Reference proteome</keyword>
<dbReference type="RefSeq" id="WP_270082305.1">
    <property type="nucleotide sequence ID" value="NZ_CP115300.1"/>
</dbReference>
<organism evidence="1 2">
    <name type="scientific">Streptomyces camelliae</name>
    <dbReference type="NCBI Taxonomy" id="3004093"/>
    <lineage>
        <taxon>Bacteria</taxon>
        <taxon>Bacillati</taxon>
        <taxon>Actinomycetota</taxon>
        <taxon>Actinomycetes</taxon>
        <taxon>Kitasatosporales</taxon>
        <taxon>Streptomycetaceae</taxon>
        <taxon>Streptomyces</taxon>
    </lineage>
</organism>
<gene>
    <name evidence="1" type="ORF">O1G22_18175</name>
</gene>
<dbReference type="InterPro" id="IPR025851">
    <property type="entry name" value="SUKH-4"/>
</dbReference>
<dbReference type="EMBL" id="CP115300">
    <property type="protein sequence ID" value="WBO64625.1"/>
    <property type="molecule type" value="Genomic_DNA"/>
</dbReference>
<sequence length="187" mass="21262">MSFAVSSNEVLESFGLTGVVYFPRFDSADNLLDERTALFLSQVGLPHTNWFKSKASVGQDESISLTEWFSPEDGPLPEECRNWLVLAYFAASLIALDPETGKVYAFGEGEPLDSYAELHTDVESLVYSLHLFQQFLQHERDERGEETELEARAESLRSRISEFDALPFQDDESQWNLVLEEVLDGIW</sequence>
<name>A0ABY7P284_9ACTN</name>
<accession>A0ABY7P284</accession>
<dbReference type="Proteomes" id="UP001212326">
    <property type="component" value="Chromosome"/>
</dbReference>
<protein>
    <submittedName>
        <fullName evidence="1">SUKH-4 family immunity protein</fullName>
    </submittedName>
</protein>
<evidence type="ECO:0000313" key="1">
    <source>
        <dbReference type="EMBL" id="WBO64625.1"/>
    </source>
</evidence>
<reference evidence="1 2" key="1">
    <citation type="submission" date="2022-12" db="EMBL/GenBank/DDBJ databases">
        <authorList>
            <person name="Mo P."/>
        </authorList>
    </citation>
    <scope>NUCLEOTIDE SEQUENCE [LARGE SCALE GENOMIC DNA]</scope>
    <source>
        <strain evidence="1 2">HUAS 2-6</strain>
    </source>
</reference>
<evidence type="ECO:0000313" key="2">
    <source>
        <dbReference type="Proteomes" id="UP001212326"/>
    </source>
</evidence>